<dbReference type="InterPro" id="IPR014284">
    <property type="entry name" value="RNA_pol_sigma-70_dom"/>
</dbReference>
<dbReference type="AlphaFoldDB" id="A0A934U373"/>
<evidence type="ECO:0000259" key="7">
    <source>
        <dbReference type="Pfam" id="PF08281"/>
    </source>
</evidence>
<evidence type="ECO:0000313" key="8">
    <source>
        <dbReference type="EMBL" id="MBJ8339376.1"/>
    </source>
</evidence>
<dbReference type="PANTHER" id="PTHR43133">
    <property type="entry name" value="RNA POLYMERASE ECF-TYPE SIGMA FACTO"/>
    <property type="match status" value="1"/>
</dbReference>
<keyword evidence="9" id="KW-1185">Reference proteome</keyword>
<dbReference type="Proteomes" id="UP000655868">
    <property type="component" value="Unassembled WGS sequence"/>
</dbReference>
<evidence type="ECO:0000259" key="6">
    <source>
        <dbReference type="Pfam" id="PF04542"/>
    </source>
</evidence>
<keyword evidence="2" id="KW-0805">Transcription regulation</keyword>
<evidence type="ECO:0000256" key="1">
    <source>
        <dbReference type="ARBA" id="ARBA00010641"/>
    </source>
</evidence>
<evidence type="ECO:0000256" key="3">
    <source>
        <dbReference type="ARBA" id="ARBA00023082"/>
    </source>
</evidence>
<dbReference type="RefSeq" id="WP_199704080.1">
    <property type="nucleotide sequence ID" value="NZ_JAEMNV010000003.1"/>
</dbReference>
<dbReference type="SUPFAM" id="SSF88946">
    <property type="entry name" value="Sigma2 domain of RNA polymerase sigma factors"/>
    <property type="match status" value="1"/>
</dbReference>
<dbReference type="EMBL" id="JAEMNV010000003">
    <property type="protein sequence ID" value="MBJ8339376.1"/>
    <property type="molecule type" value="Genomic_DNA"/>
</dbReference>
<comment type="similarity">
    <text evidence="1">Belongs to the sigma-70 factor family. ECF subfamily.</text>
</comment>
<dbReference type="InterPro" id="IPR007627">
    <property type="entry name" value="RNA_pol_sigma70_r2"/>
</dbReference>
<accession>A0A934U373</accession>
<name>A0A934U373_9NOCA</name>
<keyword evidence="5" id="KW-0804">Transcription</keyword>
<dbReference type="GO" id="GO:0016987">
    <property type="term" value="F:sigma factor activity"/>
    <property type="evidence" value="ECO:0007669"/>
    <property type="project" value="UniProtKB-KW"/>
</dbReference>
<proteinExistence type="inferred from homology"/>
<evidence type="ECO:0000256" key="2">
    <source>
        <dbReference type="ARBA" id="ARBA00023015"/>
    </source>
</evidence>
<dbReference type="Pfam" id="PF08281">
    <property type="entry name" value="Sigma70_r4_2"/>
    <property type="match status" value="1"/>
</dbReference>
<dbReference type="GO" id="GO:0006352">
    <property type="term" value="P:DNA-templated transcription initiation"/>
    <property type="evidence" value="ECO:0007669"/>
    <property type="project" value="InterPro"/>
</dbReference>
<evidence type="ECO:0000313" key="9">
    <source>
        <dbReference type="Proteomes" id="UP000655868"/>
    </source>
</evidence>
<dbReference type="InterPro" id="IPR013249">
    <property type="entry name" value="RNA_pol_sigma70_r4_t2"/>
</dbReference>
<dbReference type="CDD" id="cd06171">
    <property type="entry name" value="Sigma70_r4"/>
    <property type="match status" value="1"/>
</dbReference>
<dbReference type="InterPro" id="IPR013324">
    <property type="entry name" value="RNA_pol_sigma_r3/r4-like"/>
</dbReference>
<dbReference type="InterPro" id="IPR036388">
    <property type="entry name" value="WH-like_DNA-bd_sf"/>
</dbReference>
<dbReference type="InterPro" id="IPR039425">
    <property type="entry name" value="RNA_pol_sigma-70-like"/>
</dbReference>
<feature type="domain" description="RNA polymerase sigma factor 70 region 4 type 2" evidence="7">
    <location>
        <begin position="132"/>
        <end position="183"/>
    </location>
</feature>
<dbReference type="GO" id="GO:0003677">
    <property type="term" value="F:DNA binding"/>
    <property type="evidence" value="ECO:0007669"/>
    <property type="project" value="UniProtKB-KW"/>
</dbReference>
<dbReference type="SUPFAM" id="SSF88659">
    <property type="entry name" value="Sigma3 and sigma4 domains of RNA polymerase sigma factors"/>
    <property type="match status" value="1"/>
</dbReference>
<protein>
    <submittedName>
        <fullName evidence="8">ECF RNA polymerase sigma factor SigK</fullName>
    </submittedName>
</protein>
<dbReference type="NCBIfam" id="NF007228">
    <property type="entry name" value="PRK09646.1"/>
    <property type="match status" value="1"/>
</dbReference>
<reference evidence="8" key="1">
    <citation type="submission" date="2020-12" db="EMBL/GenBank/DDBJ databases">
        <title>Antrihabitans popcorni sp. nov. and Antrihabitans auranticaus sp. nov., isolated from a larva cave.</title>
        <authorList>
            <person name="Lee S.D."/>
            <person name="Kim I.S."/>
        </authorList>
    </citation>
    <scope>NUCLEOTIDE SEQUENCE</scope>
    <source>
        <strain evidence="8">YC3-6</strain>
    </source>
</reference>
<dbReference type="Gene3D" id="1.10.1740.10">
    <property type="match status" value="1"/>
</dbReference>
<gene>
    <name evidence="8" type="primary">sigK</name>
    <name evidence="8" type="ORF">JGU71_10785</name>
</gene>
<organism evidence="8 9">
    <name type="scientific">Antrihabitans stalagmiti</name>
    <dbReference type="NCBI Taxonomy" id="2799499"/>
    <lineage>
        <taxon>Bacteria</taxon>
        <taxon>Bacillati</taxon>
        <taxon>Actinomycetota</taxon>
        <taxon>Actinomycetes</taxon>
        <taxon>Mycobacteriales</taxon>
        <taxon>Nocardiaceae</taxon>
        <taxon>Antrihabitans</taxon>
    </lineage>
</organism>
<comment type="caution">
    <text evidence="8">The sequence shown here is derived from an EMBL/GenBank/DDBJ whole genome shotgun (WGS) entry which is preliminary data.</text>
</comment>
<evidence type="ECO:0000256" key="5">
    <source>
        <dbReference type="ARBA" id="ARBA00023163"/>
    </source>
</evidence>
<keyword evidence="3" id="KW-0731">Sigma factor</keyword>
<dbReference type="InterPro" id="IPR013325">
    <property type="entry name" value="RNA_pol_sigma_r2"/>
</dbReference>
<keyword evidence="4" id="KW-0238">DNA-binding</keyword>
<dbReference type="PANTHER" id="PTHR43133:SF66">
    <property type="entry name" value="ECF RNA POLYMERASE SIGMA FACTOR SIGK"/>
    <property type="match status" value="1"/>
</dbReference>
<evidence type="ECO:0000256" key="4">
    <source>
        <dbReference type="ARBA" id="ARBA00023125"/>
    </source>
</evidence>
<dbReference type="Gene3D" id="1.10.10.10">
    <property type="entry name" value="Winged helix-like DNA-binding domain superfamily/Winged helix DNA-binding domain"/>
    <property type="match status" value="1"/>
</dbReference>
<dbReference type="Pfam" id="PF04542">
    <property type="entry name" value="Sigma70_r2"/>
    <property type="match status" value="1"/>
</dbReference>
<feature type="domain" description="RNA polymerase sigma-70 region 2" evidence="6">
    <location>
        <begin position="35"/>
        <end position="100"/>
    </location>
</feature>
<dbReference type="NCBIfam" id="TIGR02937">
    <property type="entry name" value="sigma70-ECF"/>
    <property type="match status" value="1"/>
</dbReference>
<sequence>MTERGPVVDEQTVDPGGLLADIASGRKDSFAQFYDLTADRVYGTALKVLRDPGFAQDTTQEVFLQVWRDAHRYDPAQGSAWSWVAMLAHRRAVDRVRTESSASQRDRLHAARGHTGVFDHVSEDALDRIERDEVRDKMARLSGPQREAIELAYFGGCTYREVSEALGVALPTVKSRIREGLIRMRGQRV</sequence>